<evidence type="ECO:0000313" key="2">
    <source>
        <dbReference type="EMBL" id="KAF5451062.1"/>
    </source>
</evidence>
<reference evidence="2" key="2">
    <citation type="submission" date="2020-03" db="EMBL/GenBank/DDBJ databases">
        <title>Walnut 2.0.</title>
        <authorList>
            <person name="Marrano A."/>
            <person name="Britton M."/>
            <person name="Zimin A.V."/>
            <person name="Zaini P.A."/>
            <person name="Workman R."/>
            <person name="Puiu D."/>
            <person name="Bianco L."/>
            <person name="Allen B.J."/>
            <person name="Troggio M."/>
            <person name="Leslie C.A."/>
            <person name="Timp W."/>
            <person name="Dendekar A."/>
            <person name="Salzberg S.L."/>
            <person name="Neale D.B."/>
        </authorList>
    </citation>
    <scope>NUCLEOTIDE SEQUENCE</scope>
    <source>
        <tissue evidence="2">Leaves</tissue>
    </source>
</reference>
<evidence type="ECO:0000256" key="1">
    <source>
        <dbReference type="SAM" id="MobiDB-lite"/>
    </source>
</evidence>
<dbReference type="PANTHER" id="PTHR47481:SF31">
    <property type="entry name" value="OS01G0873500 PROTEIN"/>
    <property type="match status" value="1"/>
</dbReference>
<organism evidence="2 3">
    <name type="scientific">Juglans regia</name>
    <name type="common">English walnut</name>
    <dbReference type="NCBI Taxonomy" id="51240"/>
    <lineage>
        <taxon>Eukaryota</taxon>
        <taxon>Viridiplantae</taxon>
        <taxon>Streptophyta</taxon>
        <taxon>Embryophyta</taxon>
        <taxon>Tracheophyta</taxon>
        <taxon>Spermatophyta</taxon>
        <taxon>Magnoliopsida</taxon>
        <taxon>eudicotyledons</taxon>
        <taxon>Gunneridae</taxon>
        <taxon>Pentapetalae</taxon>
        <taxon>rosids</taxon>
        <taxon>fabids</taxon>
        <taxon>Fagales</taxon>
        <taxon>Juglandaceae</taxon>
        <taxon>Juglans</taxon>
    </lineage>
</organism>
<protein>
    <submittedName>
        <fullName evidence="2">Uncharacterized protein</fullName>
    </submittedName>
</protein>
<dbReference type="Pfam" id="PF14223">
    <property type="entry name" value="Retrotran_gag_2"/>
    <property type="match status" value="1"/>
</dbReference>
<evidence type="ECO:0000313" key="3">
    <source>
        <dbReference type="Proteomes" id="UP000619265"/>
    </source>
</evidence>
<dbReference type="Gramene" id="Jr13_29670_p1">
    <property type="protein sequence ID" value="cds.Jr13_29670_p1"/>
    <property type="gene ID" value="Jr13_29670"/>
</dbReference>
<dbReference type="AlphaFoldDB" id="A0A833U3S1"/>
<gene>
    <name evidence="2" type="ORF">F2P56_031361</name>
</gene>
<dbReference type="EMBL" id="LIHL02000013">
    <property type="protein sequence ID" value="KAF5451062.1"/>
    <property type="molecule type" value="Genomic_DNA"/>
</dbReference>
<sequence length="226" mass="25033">MITTATNQTVPNPAFMHWIMQDQLILSALNSSLFETVLAHVIKCHTSHQVWSTLERMFTSTSRARSMNLHYQLATLKKGGSSVSDYFHKFTTIADTLAAVDQPLNEFELVSFLLAGLGPEFDSFVTSVTTRVDPISLEDLYGHLIAHEIRLEHHHPPNDLTLGSANFTSRSRGSRGGRSSGRGSTFTSGARTHGRFNRGRGRGRSQNSSESRPVCQIQFALEMALV</sequence>
<dbReference type="PANTHER" id="PTHR47481">
    <property type="match status" value="1"/>
</dbReference>
<feature type="compositionally biased region" description="Basic residues" evidence="1">
    <location>
        <begin position="192"/>
        <end position="203"/>
    </location>
</feature>
<accession>A0A833U3S1</accession>
<comment type="caution">
    <text evidence="2">The sequence shown here is derived from an EMBL/GenBank/DDBJ whole genome shotgun (WGS) entry which is preliminary data.</text>
</comment>
<name>A0A833U3S1_JUGRE</name>
<feature type="region of interest" description="Disordered" evidence="1">
    <location>
        <begin position="155"/>
        <end position="213"/>
    </location>
</feature>
<reference evidence="2" key="1">
    <citation type="submission" date="2015-10" db="EMBL/GenBank/DDBJ databases">
        <authorList>
            <person name="Martinez-Garcia P.J."/>
            <person name="Crepeau M.W."/>
            <person name="Puiu D."/>
            <person name="Gonzalez-Ibeas D."/>
            <person name="Whalen J."/>
            <person name="Stevens K."/>
            <person name="Paul R."/>
            <person name="Butterfield T."/>
            <person name="Britton M."/>
            <person name="Reagan R."/>
            <person name="Chakraborty S."/>
            <person name="Walawage S.L."/>
            <person name="Vasquez-Gross H.A."/>
            <person name="Cardeno C."/>
            <person name="Famula R."/>
            <person name="Pratt K."/>
            <person name="Kuruganti S."/>
            <person name="Aradhya M.K."/>
            <person name="Leslie C.A."/>
            <person name="Dandekar A.M."/>
            <person name="Salzberg S.L."/>
            <person name="Wegrzyn J.L."/>
            <person name="Langley C.H."/>
            <person name="Neale D.B."/>
        </authorList>
    </citation>
    <scope>NUCLEOTIDE SEQUENCE</scope>
    <source>
        <tissue evidence="2">Leaves</tissue>
    </source>
</reference>
<dbReference type="Proteomes" id="UP000619265">
    <property type="component" value="Unassembled WGS sequence"/>
</dbReference>
<feature type="compositionally biased region" description="Low complexity" evidence="1">
    <location>
        <begin position="181"/>
        <end position="191"/>
    </location>
</feature>
<proteinExistence type="predicted"/>